<gene>
    <name evidence="1" type="ORF">NARC_150127</name>
</gene>
<proteinExistence type="predicted"/>
<evidence type="ECO:0000313" key="2">
    <source>
        <dbReference type="Proteomes" id="UP000315289"/>
    </source>
</evidence>
<accession>A0A557SSE8</accession>
<protein>
    <submittedName>
        <fullName evidence="1">Uncharacterized protein</fullName>
    </submittedName>
</protein>
<reference evidence="1 2" key="1">
    <citation type="journal article" date="2019" name="Front. Microbiol.">
        <title>Ammonia Oxidation by the Arctic Terrestrial Thaumarchaeote Candidatus Nitrosocosmicus arcticus Is Stimulated by Increasing Temperatures.</title>
        <authorList>
            <person name="Alves R.J.E."/>
            <person name="Kerou M."/>
            <person name="Zappe A."/>
            <person name="Bittner R."/>
            <person name="Abby S.S."/>
            <person name="Schmidt H.A."/>
            <person name="Pfeifer K."/>
            <person name="Schleper C."/>
        </authorList>
    </citation>
    <scope>NUCLEOTIDE SEQUENCE [LARGE SCALE GENOMIC DNA]</scope>
    <source>
        <strain evidence="1 2">Kfb</strain>
    </source>
</reference>
<dbReference type="EMBL" id="VOAH01000015">
    <property type="protein sequence ID" value="TVP39533.1"/>
    <property type="molecule type" value="Genomic_DNA"/>
</dbReference>
<name>A0A557SSE8_9ARCH</name>
<comment type="caution">
    <text evidence="1">The sequence shown here is derived from an EMBL/GenBank/DDBJ whole genome shotgun (WGS) entry which is preliminary data.</text>
</comment>
<keyword evidence="2" id="KW-1185">Reference proteome</keyword>
<evidence type="ECO:0000313" key="1">
    <source>
        <dbReference type="EMBL" id="TVP39533.1"/>
    </source>
</evidence>
<dbReference type="AlphaFoldDB" id="A0A557SSE8"/>
<sequence>MPIKNITRSIQETNIMNAYQFVYENDIIETCRCKERSL</sequence>
<organism evidence="1 2">
    <name type="scientific">Candidatus Nitrosocosmicus arcticus</name>
    <dbReference type="NCBI Taxonomy" id="2035267"/>
    <lineage>
        <taxon>Archaea</taxon>
        <taxon>Nitrososphaerota</taxon>
        <taxon>Nitrososphaeria</taxon>
        <taxon>Nitrososphaerales</taxon>
        <taxon>Nitrososphaeraceae</taxon>
        <taxon>Candidatus Nitrosocosmicus</taxon>
    </lineage>
</organism>
<dbReference type="Proteomes" id="UP000315289">
    <property type="component" value="Unassembled WGS sequence"/>
</dbReference>